<keyword evidence="2" id="KW-1185">Reference proteome</keyword>
<reference evidence="1 2" key="1">
    <citation type="submission" date="2024-03" db="EMBL/GenBank/DDBJ databases">
        <title>Novel species of the genus Variovorax.</title>
        <authorList>
            <person name="Liu Q."/>
            <person name="Xin Y.-H."/>
        </authorList>
    </citation>
    <scope>NUCLEOTIDE SEQUENCE [LARGE SCALE GENOMIC DNA]</scope>
    <source>
        <strain evidence="1 2">KACC 18501</strain>
    </source>
</reference>
<organism evidence="1 2">
    <name type="scientific">Variovorax humicola</name>
    <dbReference type="NCBI Taxonomy" id="1769758"/>
    <lineage>
        <taxon>Bacteria</taxon>
        <taxon>Pseudomonadati</taxon>
        <taxon>Pseudomonadota</taxon>
        <taxon>Betaproteobacteria</taxon>
        <taxon>Burkholderiales</taxon>
        <taxon>Comamonadaceae</taxon>
        <taxon>Variovorax</taxon>
    </lineage>
</organism>
<comment type="caution">
    <text evidence="1">The sequence shown here is derived from an EMBL/GenBank/DDBJ whole genome shotgun (WGS) entry which is preliminary data.</text>
</comment>
<proteinExistence type="predicted"/>
<dbReference type="RefSeq" id="WP_340366660.1">
    <property type="nucleotide sequence ID" value="NZ_JBBKZV010000024.1"/>
</dbReference>
<name>A0ABU8W6F9_9BURK</name>
<evidence type="ECO:0008006" key="3">
    <source>
        <dbReference type="Google" id="ProtNLM"/>
    </source>
</evidence>
<evidence type="ECO:0000313" key="1">
    <source>
        <dbReference type="EMBL" id="MEJ8825631.1"/>
    </source>
</evidence>
<evidence type="ECO:0000313" key="2">
    <source>
        <dbReference type="Proteomes" id="UP001363010"/>
    </source>
</evidence>
<dbReference type="EMBL" id="JBBKZV010000024">
    <property type="protein sequence ID" value="MEJ8825631.1"/>
    <property type="molecule type" value="Genomic_DNA"/>
</dbReference>
<gene>
    <name evidence="1" type="ORF">WKW80_26990</name>
</gene>
<accession>A0ABU8W6F9</accession>
<dbReference type="Proteomes" id="UP001363010">
    <property type="component" value="Unassembled WGS sequence"/>
</dbReference>
<protein>
    <recommendedName>
        <fullName evidence="3">Pyocin activator protein PrtN</fullName>
    </recommendedName>
</protein>
<sequence length="130" mass="15041">MIDDPMPYGKWTRKHIESHELCPYKEGGSLQTMINYRKDGFPQLEPVMRLYGTFLYDPGDVLAWFTAVDAWKAAEPIRRKAKEEAEARRQKAITDADMARIALQQEVLNADHAAQAKYQADRQEWLRSQG</sequence>